<dbReference type="EMBL" id="NVWI01000001">
    <property type="protein sequence ID" value="PCJ43320.1"/>
    <property type="molecule type" value="Genomic_DNA"/>
</dbReference>
<dbReference type="Proteomes" id="UP000228987">
    <property type="component" value="Unassembled WGS sequence"/>
</dbReference>
<comment type="caution">
    <text evidence="4">The sequence shown here is derived from an EMBL/GenBank/DDBJ whole genome shotgun (WGS) entry which is preliminary data.</text>
</comment>
<dbReference type="InterPro" id="IPR024456">
    <property type="entry name" value="Integrase_catalytic_putative"/>
</dbReference>
<sequence>MRRLNYELKELCKHNRDGSFAVQANRKSILQKVANDLFRLGYQGMQARSLKAKHVNAIVEQYKNEGLSIGTIKNRLAILRWWAQKFNRAQVVASDNAHYGIGSRELVAKESKATFLEQEKLDKITDPHIKMSLELQKAFGLRREESIKFIPDYADQGDHIRLKSTWCKGGKERVIPILTQEQREVLNRSKALAGKNSLIPAYLTYVQQKNRYEKQAQKAGLNRMHGLRHAYAQARYLELTGRNSPACGGLSSKQLTPDQKENDLNARLIISKELGHEREQITTSYLGR</sequence>
<evidence type="ECO:0000313" key="4">
    <source>
        <dbReference type="EMBL" id="PCJ43320.1"/>
    </source>
</evidence>
<proteinExistence type="predicted"/>
<reference evidence="5" key="1">
    <citation type="submission" date="2017-08" db="EMBL/GenBank/DDBJ databases">
        <title>A dynamic microbial community with high functional redundancy inhabits the cold, oxic subseafloor aquifer.</title>
        <authorList>
            <person name="Tully B.J."/>
            <person name="Wheat C.G."/>
            <person name="Glazer B.T."/>
            <person name="Huber J.A."/>
        </authorList>
    </citation>
    <scope>NUCLEOTIDE SEQUENCE [LARGE SCALE GENOMIC DNA]</scope>
</reference>
<organism evidence="4 5">
    <name type="scientific">SAR86 cluster bacterium</name>
    <dbReference type="NCBI Taxonomy" id="2030880"/>
    <lineage>
        <taxon>Bacteria</taxon>
        <taxon>Pseudomonadati</taxon>
        <taxon>Pseudomonadota</taxon>
        <taxon>Gammaproteobacteria</taxon>
        <taxon>SAR86 cluster</taxon>
    </lineage>
</organism>
<dbReference type="GO" id="GO:0015074">
    <property type="term" value="P:DNA integration"/>
    <property type="evidence" value="ECO:0007669"/>
    <property type="project" value="InterPro"/>
</dbReference>
<accession>A0A2A5CIQ3</accession>
<name>A0A2A5CIQ3_9GAMM</name>
<dbReference type="SUPFAM" id="SSF56349">
    <property type="entry name" value="DNA breaking-rejoining enzymes"/>
    <property type="match status" value="1"/>
</dbReference>
<dbReference type="InterPro" id="IPR011010">
    <property type="entry name" value="DNA_brk_join_enz"/>
</dbReference>
<dbReference type="InterPro" id="IPR013762">
    <property type="entry name" value="Integrase-like_cat_sf"/>
</dbReference>
<dbReference type="AlphaFoldDB" id="A0A2A5CIQ3"/>
<dbReference type="GO" id="GO:0003677">
    <property type="term" value="F:DNA binding"/>
    <property type="evidence" value="ECO:0007669"/>
    <property type="project" value="InterPro"/>
</dbReference>
<dbReference type="InterPro" id="IPR024457">
    <property type="entry name" value="Putative_integrase_N"/>
</dbReference>
<evidence type="ECO:0000313" key="5">
    <source>
        <dbReference type="Proteomes" id="UP000228987"/>
    </source>
</evidence>
<dbReference type="Pfam" id="PF12834">
    <property type="entry name" value="Phage_int_SAM_2"/>
    <property type="match status" value="1"/>
</dbReference>
<evidence type="ECO:0000259" key="3">
    <source>
        <dbReference type="Pfam" id="PF12835"/>
    </source>
</evidence>
<feature type="domain" description="Integrase catalytic" evidence="3">
    <location>
        <begin position="123"/>
        <end position="233"/>
    </location>
</feature>
<evidence type="ECO:0000259" key="2">
    <source>
        <dbReference type="Pfam" id="PF12834"/>
    </source>
</evidence>
<gene>
    <name evidence="4" type="ORF">COA71_00110</name>
</gene>
<dbReference type="Gene3D" id="1.10.443.10">
    <property type="entry name" value="Intergrase catalytic core"/>
    <property type="match status" value="1"/>
</dbReference>
<protein>
    <submittedName>
        <fullName evidence="4">Integrase</fullName>
    </submittedName>
</protein>
<feature type="domain" description="Putative integrase N-terminal" evidence="2">
    <location>
        <begin position="1"/>
        <end position="89"/>
    </location>
</feature>
<keyword evidence="1" id="KW-0233">DNA recombination</keyword>
<dbReference type="Pfam" id="PF12835">
    <property type="entry name" value="Integrase_1"/>
    <property type="match status" value="1"/>
</dbReference>
<dbReference type="GO" id="GO:0006310">
    <property type="term" value="P:DNA recombination"/>
    <property type="evidence" value="ECO:0007669"/>
    <property type="project" value="UniProtKB-KW"/>
</dbReference>
<evidence type="ECO:0000256" key="1">
    <source>
        <dbReference type="ARBA" id="ARBA00023172"/>
    </source>
</evidence>